<sequence length="1935" mass="208459">MPNSAANHSTEATLVSAFLATAERHPERVAVKCGTDRLTYEELEAASTDLAARIQARTDQPARPLAILLERSCDMVVAALAALKTGSSYVPLDPGAPAARLATILEDAAPALVLTTARLASALPAGQDVLVLDGPPQETPAAPLRPMTITPDTRAYIIFTSGTTGRPKGVEVTHGNVVRLFSETESLFGFGPDDVWSMFHSFAFDFSVWEIWGAVLYGGTVVIVPGDIAKDPARFRALLRDERVTMLSQTPTAFGQLIAEERGHEDRLPVRSVVFGGEALRFSDLAPWIDKYGDATPELVNMYGITEITVHATHRRVKAADLEQDRSLIGRPLPDLGIELLNEDLSPVADGETGEIVVTGPGVALGYLGRPDLTAERFVTLTAADGSPLRGYRSGDLARQLPDGDLEYRGRRDAQVKIRGFRIELGDIETALAAHPDVRQAAVAVKEFDGERELAGYVVLADGAALDVARLRDHLLALLPSYMVPVAFRAMSEFPMTVNGKLDRDKLPAPAATAAETAAGAGAASARSLREELLCELFAQVLGRTSVTPDDDFFALGGHSLMAIRLVNRIRAVLGLEVAVKDLFDARTPGALAARAHAGRIRPAVRARTREGDAPLSYAQQRLWFLQQVHEGTAAYHIPHALHLTGSVDVAALEAAVRDVVARHEVLRTVYPQRDGVAHQRVLAAADARPELKVVKTTPELVDEQVTAAARAPFDLTRDLPLRARLLRTGEEQWVLLLVLHHIAGDGWSLEPLIRDLAQAYTARLAGAAPDWEPLPVQYADYAAWQHELLAGEDDPDSLVSRQLDFWTKTLAELPDELDLPTDRPRPAGGDFAGDMVVGDLDQELHTAVAALARTTGTTVNMVLQAAVAALLTRLGAGTDIPLGNAVAGRTDDALTPLVGFFVNSLVLRADTSGDPSFVELLGRLRAVNLSAFDHEDLPFERLVEALNPVRSAARHPLFQVMVAAQNSMPDDFGLPGVTGTAYPVLSGTAKFDLSFKFEERRGADGEALGIRSALEYSTALFDRDTAESIAGRLARLLRAVATAPATRLSQVELLTEAERASLVRWNDTSTRPATTELTAELVERQADATPDAVALTQSGATWTYRALDQRANQYAHRLRALGVGPDSRVALCLRRGPEAVAAILGVWKAGGAYVPLDAEHPAERREFMLADCGATILLTEADLGDDLSLPERVRLLRADRDEELAAAPVHRPAPVAGAGDLAYIIYTSGSTGRPKSVLIEHRGVATRLTDVIERFRLTPADTSLQITALGFDPSVRELFAPLAVGATVALLPADGARDPRVVVDELRAVRPTVILFIVPSLLEAVLSYDLRPADVAALRLVGTGGEALRAPEAGTLLNEWGCEVVNQYGPTENTMMSCVHPVTAADFDGRIPVGGPLSHTRVHVLDAHLNPVPVGVVGEVYLAGIGVGRGYLGRAGLTATRFVADPFGGPGERMYRSGDLARRRKDGTLDFVSRVDGQVKLRGFRIELGEIEEVLAEHPAVARAAVVVREDQPGDRRLAAYVVPVEGAEAPTPDELRGQVAARLPDYMVPAAYVLLDALPLRGNGKLNRDLLPRPEIGATTSGRAPRSPREEVMCQLFAEVLGLPHVSIDDDFFQLGGHSLLAARLIARVRTALGLELSMVSFFEAPTVAGLAERAGVDNGAAALETVLPLRTGGDLKPLFCIHPGGGLAWSYSSFLKYVPENMPVYGIQARGLLHPDDMPATVREMAAMYVQEVRRIQPQGPYHFLGWSFGGVVAFEMATQLQAEGDETALLTMLDCYPGVPDHYRVNEQNMVAALLDPERPGVVPQAGSKEITDVLEVLKQDTGALASLTEDQLVALLTAMSHNRHIVKDHQPEKFLGDVLFFLATEGRNDGAPMPDVWEQYVAGRVTWHSVKTTHTAMNQPESLAQMGPVLAEALAEITAARRSEKQGNDR</sequence>
<dbReference type="InterPro" id="IPR020845">
    <property type="entry name" value="AMP-binding_CS"/>
</dbReference>
<keyword evidence="6" id="KW-1185">Reference proteome</keyword>
<dbReference type="InterPro" id="IPR020806">
    <property type="entry name" value="PKS_PP-bd"/>
</dbReference>
<dbReference type="SMART" id="SM00823">
    <property type="entry name" value="PKS_PP"/>
    <property type="match status" value="2"/>
</dbReference>
<dbReference type="CDD" id="cd17643">
    <property type="entry name" value="A_NRPS_Cytc1-like"/>
    <property type="match status" value="1"/>
</dbReference>
<proteinExistence type="predicted"/>
<dbReference type="Gene3D" id="3.40.50.980">
    <property type="match status" value="2"/>
</dbReference>
<feature type="domain" description="Carrier" evidence="4">
    <location>
        <begin position="1586"/>
        <end position="1661"/>
    </location>
</feature>
<dbReference type="InterPro" id="IPR023213">
    <property type="entry name" value="CAT-like_dom_sf"/>
</dbReference>
<dbReference type="PROSITE" id="PS50075">
    <property type="entry name" value="CARRIER"/>
    <property type="match status" value="2"/>
</dbReference>
<dbReference type="Pfam" id="PF00668">
    <property type="entry name" value="Condensation"/>
    <property type="match status" value="1"/>
</dbReference>
<dbReference type="PANTHER" id="PTHR45527">
    <property type="entry name" value="NONRIBOSOMAL PEPTIDE SYNTHETASE"/>
    <property type="match status" value="1"/>
</dbReference>
<dbReference type="Pfam" id="PF00975">
    <property type="entry name" value="Thioesterase"/>
    <property type="match status" value="1"/>
</dbReference>
<dbReference type="NCBIfam" id="NF003417">
    <property type="entry name" value="PRK04813.1"/>
    <property type="match status" value="2"/>
</dbReference>
<dbReference type="SUPFAM" id="SSF53474">
    <property type="entry name" value="alpha/beta-Hydrolases"/>
    <property type="match status" value="1"/>
</dbReference>
<dbReference type="Gene3D" id="3.30.300.30">
    <property type="match status" value="2"/>
</dbReference>
<evidence type="ECO:0000256" key="2">
    <source>
        <dbReference type="ARBA" id="ARBA00022450"/>
    </source>
</evidence>
<dbReference type="Pfam" id="PF13193">
    <property type="entry name" value="AMP-binding_C"/>
    <property type="match status" value="2"/>
</dbReference>
<dbReference type="RefSeq" id="WP_352065519.1">
    <property type="nucleotide sequence ID" value="NZ_JBEPAZ010000057.1"/>
</dbReference>
<evidence type="ECO:0000259" key="4">
    <source>
        <dbReference type="PROSITE" id="PS50075"/>
    </source>
</evidence>
<dbReference type="PANTHER" id="PTHR45527:SF1">
    <property type="entry name" value="FATTY ACID SYNTHASE"/>
    <property type="match status" value="1"/>
</dbReference>
<evidence type="ECO:0000313" key="6">
    <source>
        <dbReference type="Proteomes" id="UP001470023"/>
    </source>
</evidence>
<keyword evidence="2" id="KW-0596">Phosphopantetheine</keyword>
<dbReference type="SUPFAM" id="SSF47336">
    <property type="entry name" value="ACP-like"/>
    <property type="match status" value="2"/>
</dbReference>
<dbReference type="Gene3D" id="3.40.50.1820">
    <property type="entry name" value="alpha/beta hydrolase"/>
    <property type="match status" value="1"/>
</dbReference>
<dbReference type="EMBL" id="JBEPAZ010000057">
    <property type="protein sequence ID" value="MER6433322.1"/>
    <property type="molecule type" value="Genomic_DNA"/>
</dbReference>
<dbReference type="InterPro" id="IPR001242">
    <property type="entry name" value="Condensation_dom"/>
</dbReference>
<dbReference type="Gene3D" id="2.30.38.10">
    <property type="entry name" value="Luciferase, Domain 3"/>
    <property type="match status" value="1"/>
</dbReference>
<dbReference type="InterPro" id="IPR029058">
    <property type="entry name" value="AB_hydrolase_fold"/>
</dbReference>
<dbReference type="Gene3D" id="3.40.50.12780">
    <property type="entry name" value="N-terminal domain of ligase-like"/>
    <property type="match status" value="1"/>
</dbReference>
<protein>
    <submittedName>
        <fullName evidence="5">Amino acid adenylation domain-containing protein</fullName>
    </submittedName>
</protein>
<gene>
    <name evidence="5" type="ORF">ABT272_37195</name>
</gene>
<comment type="cofactor">
    <cofactor evidence="1">
        <name>pantetheine 4'-phosphate</name>
        <dbReference type="ChEBI" id="CHEBI:47942"/>
    </cofactor>
</comment>
<dbReference type="InterPro" id="IPR001031">
    <property type="entry name" value="Thioesterase"/>
</dbReference>
<dbReference type="InterPro" id="IPR000873">
    <property type="entry name" value="AMP-dep_synth/lig_dom"/>
</dbReference>
<reference evidence="5 6" key="1">
    <citation type="submission" date="2024-06" db="EMBL/GenBank/DDBJ databases">
        <title>The Natural Products Discovery Center: Release of the First 8490 Sequenced Strains for Exploring Actinobacteria Biosynthetic Diversity.</title>
        <authorList>
            <person name="Kalkreuter E."/>
            <person name="Kautsar S.A."/>
            <person name="Yang D."/>
            <person name="Bader C.D."/>
            <person name="Teijaro C.N."/>
            <person name="Fluegel L."/>
            <person name="Davis C.M."/>
            <person name="Simpson J.R."/>
            <person name="Lauterbach L."/>
            <person name="Steele A.D."/>
            <person name="Gui C."/>
            <person name="Meng S."/>
            <person name="Li G."/>
            <person name="Viehrig K."/>
            <person name="Ye F."/>
            <person name="Su P."/>
            <person name="Kiefer A.F."/>
            <person name="Nichols A."/>
            <person name="Cepeda A.J."/>
            <person name="Yan W."/>
            <person name="Fan B."/>
            <person name="Jiang Y."/>
            <person name="Adhikari A."/>
            <person name="Zheng C.-J."/>
            <person name="Schuster L."/>
            <person name="Cowan T.M."/>
            <person name="Smanski M.J."/>
            <person name="Chevrette M.G."/>
            <person name="De Carvalho L.P.S."/>
            <person name="Shen B."/>
        </authorList>
    </citation>
    <scope>NUCLEOTIDE SEQUENCE [LARGE SCALE GENOMIC DNA]</scope>
    <source>
        <strain evidence="5 6">NPDC001166</strain>
    </source>
</reference>
<dbReference type="Gene3D" id="1.10.1200.10">
    <property type="entry name" value="ACP-like"/>
    <property type="match status" value="1"/>
</dbReference>
<dbReference type="CDD" id="cd19540">
    <property type="entry name" value="LCL_NRPS-like"/>
    <property type="match status" value="1"/>
</dbReference>
<dbReference type="PROSITE" id="PS00455">
    <property type="entry name" value="AMP_BINDING"/>
    <property type="match status" value="2"/>
</dbReference>
<dbReference type="NCBIfam" id="TIGR01733">
    <property type="entry name" value="AA-adenyl-dom"/>
    <property type="match status" value="2"/>
</dbReference>
<organism evidence="5 6">
    <name type="scientific">Streptomyces sp. 900105245</name>
    <dbReference type="NCBI Taxonomy" id="3154379"/>
    <lineage>
        <taxon>Bacteria</taxon>
        <taxon>Bacillati</taxon>
        <taxon>Actinomycetota</taxon>
        <taxon>Actinomycetes</taxon>
        <taxon>Kitasatosporales</taxon>
        <taxon>Streptomycetaceae</taxon>
        <taxon>Streptomyces</taxon>
    </lineage>
</organism>
<dbReference type="InterPro" id="IPR025110">
    <property type="entry name" value="AMP-bd_C"/>
</dbReference>
<name>A0ABV1UJI0_9ACTN</name>
<comment type="caution">
    <text evidence="5">The sequence shown here is derived from an EMBL/GenBank/DDBJ whole genome shotgun (WGS) entry which is preliminary data.</text>
</comment>
<evidence type="ECO:0000256" key="1">
    <source>
        <dbReference type="ARBA" id="ARBA00001957"/>
    </source>
</evidence>
<dbReference type="InterPro" id="IPR036736">
    <property type="entry name" value="ACP-like_sf"/>
</dbReference>
<accession>A0ABV1UJI0</accession>
<dbReference type="InterPro" id="IPR006162">
    <property type="entry name" value="Ppantetheine_attach_site"/>
</dbReference>
<dbReference type="InterPro" id="IPR009081">
    <property type="entry name" value="PP-bd_ACP"/>
</dbReference>
<dbReference type="InterPro" id="IPR010071">
    <property type="entry name" value="AA_adenyl_dom"/>
</dbReference>
<keyword evidence="3" id="KW-0597">Phosphoprotein</keyword>
<dbReference type="CDD" id="cd05930">
    <property type="entry name" value="A_NRPS"/>
    <property type="match status" value="1"/>
</dbReference>
<dbReference type="InterPro" id="IPR042099">
    <property type="entry name" value="ANL_N_sf"/>
</dbReference>
<evidence type="ECO:0000256" key="3">
    <source>
        <dbReference type="ARBA" id="ARBA00022553"/>
    </source>
</evidence>
<evidence type="ECO:0000313" key="5">
    <source>
        <dbReference type="EMBL" id="MER6433322.1"/>
    </source>
</evidence>
<dbReference type="Pfam" id="PF00550">
    <property type="entry name" value="PP-binding"/>
    <property type="match status" value="2"/>
</dbReference>
<dbReference type="PROSITE" id="PS00012">
    <property type="entry name" value="PHOSPHOPANTETHEINE"/>
    <property type="match status" value="2"/>
</dbReference>
<dbReference type="Proteomes" id="UP001470023">
    <property type="component" value="Unassembled WGS sequence"/>
</dbReference>
<feature type="domain" description="Carrier" evidence="4">
    <location>
        <begin position="525"/>
        <end position="600"/>
    </location>
</feature>
<dbReference type="SUPFAM" id="SSF56801">
    <property type="entry name" value="Acetyl-CoA synthetase-like"/>
    <property type="match status" value="2"/>
</dbReference>
<dbReference type="SUPFAM" id="SSF52777">
    <property type="entry name" value="CoA-dependent acyltransferases"/>
    <property type="match status" value="2"/>
</dbReference>
<dbReference type="Gene3D" id="3.30.559.30">
    <property type="entry name" value="Nonribosomal peptide synthetase, condensation domain"/>
    <property type="match status" value="1"/>
</dbReference>
<dbReference type="Gene3D" id="3.30.559.10">
    <property type="entry name" value="Chloramphenicol acetyltransferase-like domain"/>
    <property type="match status" value="1"/>
</dbReference>
<dbReference type="Pfam" id="PF00501">
    <property type="entry name" value="AMP-binding"/>
    <property type="match status" value="2"/>
</dbReference>
<dbReference type="InterPro" id="IPR045851">
    <property type="entry name" value="AMP-bd_C_sf"/>
</dbReference>